<evidence type="ECO:0000256" key="1">
    <source>
        <dbReference type="ARBA" id="ARBA00008987"/>
    </source>
</evidence>
<evidence type="ECO:0000256" key="9">
    <source>
        <dbReference type="PIRSR" id="PIRSR000077-1"/>
    </source>
</evidence>
<dbReference type="Proteomes" id="UP000182321">
    <property type="component" value="Unassembled WGS sequence"/>
</dbReference>
<organism evidence="12 13">
    <name type="scientific">Pseudobutyrivibrio ruminis</name>
    <dbReference type="NCBI Taxonomy" id="46206"/>
    <lineage>
        <taxon>Bacteria</taxon>
        <taxon>Bacillati</taxon>
        <taxon>Bacillota</taxon>
        <taxon>Clostridia</taxon>
        <taxon>Lachnospirales</taxon>
        <taxon>Lachnospiraceae</taxon>
        <taxon>Pseudobutyrivibrio</taxon>
    </lineage>
</organism>
<evidence type="ECO:0000256" key="4">
    <source>
        <dbReference type="ARBA" id="ARBA00022982"/>
    </source>
</evidence>
<dbReference type="InterPro" id="IPR005746">
    <property type="entry name" value="Thioredoxin"/>
</dbReference>
<protein>
    <recommendedName>
        <fullName evidence="2 7">Thioredoxin</fullName>
    </recommendedName>
</protein>
<evidence type="ECO:0000256" key="8">
    <source>
        <dbReference type="PIRNR" id="PIRNR000077"/>
    </source>
</evidence>
<dbReference type="Gene3D" id="3.40.30.10">
    <property type="entry name" value="Glutaredoxin"/>
    <property type="match status" value="1"/>
</dbReference>
<dbReference type="SUPFAM" id="SSF52833">
    <property type="entry name" value="Thioredoxin-like"/>
    <property type="match status" value="1"/>
</dbReference>
<dbReference type="PANTHER" id="PTHR45663:SF11">
    <property type="entry name" value="GEO12009P1"/>
    <property type="match status" value="1"/>
</dbReference>
<reference evidence="13" key="1">
    <citation type="submission" date="2016-10" db="EMBL/GenBank/DDBJ databases">
        <authorList>
            <person name="Varghese N."/>
        </authorList>
    </citation>
    <scope>NUCLEOTIDE SEQUENCE [LARGE SCALE GENOMIC DNA]</scope>
    <source>
        <strain evidence="13">ACV-9</strain>
    </source>
</reference>
<dbReference type="AlphaFoldDB" id="A0A1H7F6X5"/>
<feature type="site" description="Contributes to redox potential value" evidence="9">
    <location>
        <position position="30"/>
    </location>
</feature>
<feature type="disulfide bond" description="Redox-active" evidence="10">
    <location>
        <begin position="28"/>
        <end position="31"/>
    </location>
</feature>
<name>A0A1H7F6X5_9FIRM</name>
<evidence type="ECO:0000256" key="7">
    <source>
        <dbReference type="NCBIfam" id="TIGR01068"/>
    </source>
</evidence>
<keyword evidence="6 10" id="KW-0676">Redox-active center</keyword>
<dbReference type="CDD" id="cd02947">
    <property type="entry name" value="TRX_family"/>
    <property type="match status" value="1"/>
</dbReference>
<evidence type="ECO:0000256" key="10">
    <source>
        <dbReference type="PIRSR" id="PIRSR000077-4"/>
    </source>
</evidence>
<feature type="site" description="Contributes to redox potential value" evidence="9">
    <location>
        <position position="29"/>
    </location>
</feature>
<dbReference type="PRINTS" id="PR00421">
    <property type="entry name" value="THIOREDOXIN"/>
</dbReference>
<dbReference type="InterPro" id="IPR013766">
    <property type="entry name" value="Thioredoxin_domain"/>
</dbReference>
<keyword evidence="4" id="KW-0249">Electron transport</keyword>
<dbReference type="FunFam" id="3.40.30.10:FF:000001">
    <property type="entry name" value="Thioredoxin"/>
    <property type="match status" value="1"/>
</dbReference>
<dbReference type="PANTHER" id="PTHR45663">
    <property type="entry name" value="GEO12009P1"/>
    <property type="match status" value="1"/>
</dbReference>
<gene>
    <name evidence="12" type="ORF">SAMN02910377_00321</name>
</gene>
<dbReference type="GO" id="GO:0005829">
    <property type="term" value="C:cytosol"/>
    <property type="evidence" value="ECO:0007669"/>
    <property type="project" value="TreeGrafter"/>
</dbReference>
<evidence type="ECO:0000313" key="12">
    <source>
        <dbReference type="EMBL" id="SEK21147.1"/>
    </source>
</evidence>
<feature type="site" description="Deprotonates C-terminal active site Cys" evidence="9">
    <location>
        <position position="22"/>
    </location>
</feature>
<keyword evidence="5 10" id="KW-1015">Disulfide bond</keyword>
<proteinExistence type="inferred from homology"/>
<evidence type="ECO:0000256" key="3">
    <source>
        <dbReference type="ARBA" id="ARBA00022448"/>
    </source>
</evidence>
<evidence type="ECO:0000259" key="11">
    <source>
        <dbReference type="PROSITE" id="PS51352"/>
    </source>
</evidence>
<dbReference type="PIRSF" id="PIRSF000077">
    <property type="entry name" value="Thioredoxin"/>
    <property type="match status" value="1"/>
</dbReference>
<evidence type="ECO:0000313" key="13">
    <source>
        <dbReference type="Proteomes" id="UP000182321"/>
    </source>
</evidence>
<dbReference type="GO" id="GO:0045454">
    <property type="term" value="P:cell redox homeostasis"/>
    <property type="evidence" value="ECO:0007669"/>
    <property type="project" value="TreeGrafter"/>
</dbReference>
<accession>A0A1H7F6X5</accession>
<sequence length="103" mass="11392">MVKKINQDEFKSMDKSGVSVLDFNATWCGPCKMLAPVLEEVSEELSGKANFYSVDTDENPDLAREYGIMNIPAIVVLKDGEKVDMNVGFVPKEALSDFVSKNL</sequence>
<dbReference type="EMBL" id="FNZX01000003">
    <property type="protein sequence ID" value="SEK21147.1"/>
    <property type="molecule type" value="Genomic_DNA"/>
</dbReference>
<feature type="active site" description="Nucleophile" evidence="9">
    <location>
        <position position="31"/>
    </location>
</feature>
<evidence type="ECO:0000256" key="6">
    <source>
        <dbReference type="ARBA" id="ARBA00023284"/>
    </source>
</evidence>
<dbReference type="PROSITE" id="PS51352">
    <property type="entry name" value="THIOREDOXIN_2"/>
    <property type="match status" value="1"/>
</dbReference>
<evidence type="ECO:0000256" key="2">
    <source>
        <dbReference type="ARBA" id="ARBA00020570"/>
    </source>
</evidence>
<evidence type="ECO:0000256" key="5">
    <source>
        <dbReference type="ARBA" id="ARBA00023157"/>
    </source>
</evidence>
<feature type="active site" description="Nucleophile" evidence="9">
    <location>
        <position position="28"/>
    </location>
</feature>
<dbReference type="eggNOG" id="COG3118">
    <property type="taxonomic scope" value="Bacteria"/>
</dbReference>
<keyword evidence="3" id="KW-0813">Transport</keyword>
<comment type="similarity">
    <text evidence="1 8">Belongs to the thioredoxin family.</text>
</comment>
<feature type="domain" description="Thioredoxin" evidence="11">
    <location>
        <begin position="1"/>
        <end position="103"/>
    </location>
</feature>
<dbReference type="Pfam" id="PF00085">
    <property type="entry name" value="Thioredoxin"/>
    <property type="match status" value="1"/>
</dbReference>
<dbReference type="InterPro" id="IPR036249">
    <property type="entry name" value="Thioredoxin-like_sf"/>
</dbReference>
<dbReference type="NCBIfam" id="TIGR01068">
    <property type="entry name" value="thioredoxin"/>
    <property type="match status" value="1"/>
</dbReference>
<dbReference type="GO" id="GO:0015035">
    <property type="term" value="F:protein-disulfide reductase activity"/>
    <property type="evidence" value="ECO:0007669"/>
    <property type="project" value="UniProtKB-UniRule"/>
</dbReference>
<keyword evidence="13" id="KW-1185">Reference proteome</keyword>
<dbReference type="RefSeq" id="WP_074788814.1">
    <property type="nucleotide sequence ID" value="NZ_FNZX01000003.1"/>
</dbReference>